<dbReference type="EMBL" id="CP121694">
    <property type="protein sequence ID" value="WRO23235.1"/>
    <property type="molecule type" value="Genomic_DNA"/>
</dbReference>
<dbReference type="KEGG" id="dbc:MFMK1_003088"/>
<dbReference type="Pfam" id="PF03358">
    <property type="entry name" value="FMN_red"/>
    <property type="match status" value="1"/>
</dbReference>
<dbReference type="InterPro" id="IPR005025">
    <property type="entry name" value="FMN_Rdtase-like_dom"/>
</dbReference>
<feature type="domain" description="NADPH-dependent FMN reductase-like" evidence="3">
    <location>
        <begin position="6"/>
        <end position="140"/>
    </location>
</feature>
<proteinExistence type="predicted"/>
<dbReference type="Gene3D" id="3.40.50.360">
    <property type="match status" value="1"/>
</dbReference>
<accession>A0AAU0USC8</accession>
<keyword evidence="5" id="KW-1185">Reference proteome</keyword>
<keyword evidence="1" id="KW-0285">Flavoprotein</keyword>
<dbReference type="InterPro" id="IPR029039">
    <property type="entry name" value="Flavoprotein-like_sf"/>
</dbReference>
<protein>
    <submittedName>
        <fullName evidence="4">Flavodoxin family protein</fullName>
    </submittedName>
</protein>
<dbReference type="InterPro" id="IPR051796">
    <property type="entry name" value="ISF_SsuE-like"/>
</dbReference>
<evidence type="ECO:0000313" key="4">
    <source>
        <dbReference type="EMBL" id="WRO23235.1"/>
    </source>
</evidence>
<gene>
    <name evidence="4" type="ORF">MFMK1_003088</name>
</gene>
<evidence type="ECO:0000313" key="5">
    <source>
        <dbReference type="Proteomes" id="UP001329915"/>
    </source>
</evidence>
<sequence>MGKSKKIVGISSGREGGITDKAVKKILEASQLPYDFISLSSFELLTCNACNGCVTTYQCVKDDQLNEICDIMQQADGIVFGAPEYWNGANGKARVFWERICFSTRHNAQFPLAGTPGIIVGVSGDGDSREVLQDIRVFFEDARIKLIDSIEVQGEYACFTCGYGENCEVGGLADIYELPTIINDKTTPSLCNQYPHKLQPGKDITKQLTRLGKALANRFSANQPDI</sequence>
<evidence type="ECO:0000259" key="3">
    <source>
        <dbReference type="Pfam" id="PF03358"/>
    </source>
</evidence>
<evidence type="ECO:0000256" key="1">
    <source>
        <dbReference type="ARBA" id="ARBA00022630"/>
    </source>
</evidence>
<name>A0AAU0USC8_9FIRM</name>
<dbReference type="PANTHER" id="PTHR43278:SF1">
    <property type="entry name" value="IRON-SULFUR FLAVOPROTEIN MJ1083"/>
    <property type="match status" value="1"/>
</dbReference>
<dbReference type="PANTHER" id="PTHR43278">
    <property type="entry name" value="NAD(P)H-DEPENDENT FMN-CONTAINING OXIDOREDUCTASE YWQN-RELATED"/>
    <property type="match status" value="1"/>
</dbReference>
<reference evidence="4 5" key="1">
    <citation type="submission" date="2023-04" db="EMBL/GenBank/DDBJ databases">
        <authorList>
            <person name="Hsu D."/>
        </authorList>
    </citation>
    <scope>NUCLEOTIDE SEQUENCE [LARGE SCALE GENOMIC DNA]</scope>
    <source>
        <strain evidence="4 5">MK1</strain>
    </source>
</reference>
<dbReference type="AlphaFoldDB" id="A0AAU0USC8"/>
<organism evidence="4 5">
    <name type="scientific">Metallumcola ferriviriculae</name>
    <dbReference type="NCBI Taxonomy" id="3039180"/>
    <lineage>
        <taxon>Bacteria</taxon>
        <taxon>Bacillati</taxon>
        <taxon>Bacillota</taxon>
        <taxon>Clostridia</taxon>
        <taxon>Neomoorellales</taxon>
        <taxon>Desulfitibacteraceae</taxon>
        <taxon>Metallumcola</taxon>
    </lineage>
</organism>
<dbReference type="SUPFAM" id="SSF52218">
    <property type="entry name" value="Flavoproteins"/>
    <property type="match status" value="1"/>
</dbReference>
<dbReference type="GO" id="GO:0016491">
    <property type="term" value="F:oxidoreductase activity"/>
    <property type="evidence" value="ECO:0007669"/>
    <property type="project" value="InterPro"/>
</dbReference>
<keyword evidence="2" id="KW-0288">FMN</keyword>
<dbReference type="RefSeq" id="WP_366922617.1">
    <property type="nucleotide sequence ID" value="NZ_CP121694.1"/>
</dbReference>
<dbReference type="Proteomes" id="UP001329915">
    <property type="component" value="Chromosome"/>
</dbReference>
<evidence type="ECO:0000256" key="2">
    <source>
        <dbReference type="ARBA" id="ARBA00022643"/>
    </source>
</evidence>